<dbReference type="EMBL" id="CAFBND010000069">
    <property type="protein sequence ID" value="CAB4949357.1"/>
    <property type="molecule type" value="Genomic_DNA"/>
</dbReference>
<dbReference type="PRINTS" id="PR00385">
    <property type="entry name" value="P450"/>
</dbReference>
<dbReference type="InterPro" id="IPR002397">
    <property type="entry name" value="Cyt_P450_B"/>
</dbReference>
<dbReference type="GO" id="GO:0004497">
    <property type="term" value="F:monooxygenase activity"/>
    <property type="evidence" value="ECO:0007669"/>
    <property type="project" value="UniProtKB-KW"/>
</dbReference>
<dbReference type="PRINTS" id="PR00359">
    <property type="entry name" value="BP450"/>
</dbReference>
<dbReference type="InterPro" id="IPR036396">
    <property type="entry name" value="Cyt_P450_sf"/>
</dbReference>
<evidence type="ECO:0000313" key="7">
    <source>
        <dbReference type="EMBL" id="CAB4949357.1"/>
    </source>
</evidence>
<dbReference type="GO" id="GO:0020037">
    <property type="term" value="F:heme binding"/>
    <property type="evidence" value="ECO:0007669"/>
    <property type="project" value="InterPro"/>
</dbReference>
<keyword evidence="5" id="KW-0408">Iron</keyword>
<keyword evidence="2" id="KW-0349">Heme</keyword>
<gene>
    <name evidence="7" type="ORF">UFOPK3752_01555</name>
</gene>
<dbReference type="PANTHER" id="PTHR46696">
    <property type="entry name" value="P450, PUTATIVE (EUROFUNG)-RELATED"/>
    <property type="match status" value="1"/>
</dbReference>
<dbReference type="InterPro" id="IPR001128">
    <property type="entry name" value="Cyt_P450"/>
</dbReference>
<comment type="similarity">
    <text evidence="1">Belongs to the cytochrome P450 family.</text>
</comment>
<dbReference type="Gene3D" id="1.10.630.10">
    <property type="entry name" value="Cytochrome P450"/>
    <property type="match status" value="1"/>
</dbReference>
<organism evidence="7">
    <name type="scientific">freshwater metagenome</name>
    <dbReference type="NCBI Taxonomy" id="449393"/>
    <lineage>
        <taxon>unclassified sequences</taxon>
        <taxon>metagenomes</taxon>
        <taxon>ecological metagenomes</taxon>
    </lineage>
</organism>
<proteinExistence type="inferred from homology"/>
<dbReference type="PROSITE" id="PS00086">
    <property type="entry name" value="CYTOCHROME_P450"/>
    <property type="match status" value="1"/>
</dbReference>
<dbReference type="SUPFAM" id="SSF48264">
    <property type="entry name" value="Cytochrome P450"/>
    <property type="match status" value="1"/>
</dbReference>
<dbReference type="PANTHER" id="PTHR46696:SF1">
    <property type="entry name" value="CYTOCHROME P450 YJIB-RELATED"/>
    <property type="match status" value="1"/>
</dbReference>
<accession>A0A6J7K2E2</accession>
<protein>
    <submittedName>
        <fullName evidence="7">Unannotated protein</fullName>
    </submittedName>
</protein>
<reference evidence="7" key="1">
    <citation type="submission" date="2020-05" db="EMBL/GenBank/DDBJ databases">
        <authorList>
            <person name="Chiriac C."/>
            <person name="Salcher M."/>
            <person name="Ghai R."/>
            <person name="Kavagutti S V."/>
        </authorList>
    </citation>
    <scope>NUCLEOTIDE SEQUENCE</scope>
</reference>
<dbReference type="GO" id="GO:0005506">
    <property type="term" value="F:iron ion binding"/>
    <property type="evidence" value="ECO:0007669"/>
    <property type="project" value="InterPro"/>
</dbReference>
<keyword evidence="4" id="KW-0560">Oxidoreductase</keyword>
<dbReference type="FunFam" id="1.10.630.10:FF:000018">
    <property type="entry name" value="Cytochrome P450 monooxygenase"/>
    <property type="match status" value="1"/>
</dbReference>
<dbReference type="GO" id="GO:0016705">
    <property type="term" value="F:oxidoreductase activity, acting on paired donors, with incorporation or reduction of molecular oxygen"/>
    <property type="evidence" value="ECO:0007669"/>
    <property type="project" value="InterPro"/>
</dbReference>
<dbReference type="Pfam" id="PF00067">
    <property type="entry name" value="p450"/>
    <property type="match status" value="1"/>
</dbReference>
<name>A0A6J7K2E2_9ZZZZ</name>
<dbReference type="AlphaFoldDB" id="A0A6J7K2E2"/>
<sequence>MSVNTSTPIVPDEIARAIVLPGGYGDLDGVVFPACDWLRANAPISQVQVEGYDKVWLITKHQHNKEVLRDGDTFASGIENFMLTTTAGDDYLKSIYDGTTKVIDNLTPMDSQEHRDHRAAQADAFSIEATKKFVPRFQALAKESVDAFLATGGECDAVATLARDFPLKVVMEMISVPESDFPLMHKMTQETFGGDDPDIVSESDADMSPETAARLWQEAVDGFYDYFEEIRVERLRCPIDDLTSAIVNGKLPDGELMMPRRQNHMVSSIALAGHDTVSSSIAGGIHGLAAYPEQFALVKNDPSLIGGLVDEALRWATPAKHFMRTASRDVDFHGHQIKAGDRVMCLFVSANRDEDVFPEPYKFDITRRPNPQLSFSFGPHICLGLHIAKIEMKALYEELISRVDSIELAGEPRLKIGNFVTGFKTLPVRFTAS</sequence>
<evidence type="ECO:0000256" key="4">
    <source>
        <dbReference type="ARBA" id="ARBA00023002"/>
    </source>
</evidence>
<evidence type="ECO:0000256" key="5">
    <source>
        <dbReference type="ARBA" id="ARBA00023004"/>
    </source>
</evidence>
<evidence type="ECO:0000256" key="3">
    <source>
        <dbReference type="ARBA" id="ARBA00022723"/>
    </source>
</evidence>
<evidence type="ECO:0000256" key="1">
    <source>
        <dbReference type="ARBA" id="ARBA00010617"/>
    </source>
</evidence>
<evidence type="ECO:0000256" key="2">
    <source>
        <dbReference type="ARBA" id="ARBA00022617"/>
    </source>
</evidence>
<dbReference type="InterPro" id="IPR017972">
    <property type="entry name" value="Cyt_P450_CS"/>
</dbReference>
<keyword evidence="6" id="KW-0503">Monooxygenase</keyword>
<evidence type="ECO:0000256" key="6">
    <source>
        <dbReference type="ARBA" id="ARBA00023033"/>
    </source>
</evidence>
<keyword evidence="3" id="KW-0479">Metal-binding</keyword>